<protein>
    <recommendedName>
        <fullName evidence="2">PKD domain-containing protein</fullName>
    </recommendedName>
</protein>
<dbReference type="InterPro" id="IPR035986">
    <property type="entry name" value="PKD_dom_sf"/>
</dbReference>
<evidence type="ECO:0000313" key="3">
    <source>
        <dbReference type="EMBL" id="APA94519.1"/>
    </source>
</evidence>
<evidence type="ECO:0000259" key="2">
    <source>
        <dbReference type="PROSITE" id="PS50093"/>
    </source>
</evidence>
<evidence type="ECO:0000256" key="1">
    <source>
        <dbReference type="SAM" id="MobiDB-lite"/>
    </source>
</evidence>
<dbReference type="Proteomes" id="UP000180166">
    <property type="component" value="Chromosome"/>
</dbReference>
<dbReference type="SUPFAM" id="SSF52266">
    <property type="entry name" value="SGNH hydrolase"/>
    <property type="match status" value="1"/>
</dbReference>
<feature type="domain" description="PKD" evidence="2">
    <location>
        <begin position="529"/>
        <end position="598"/>
    </location>
</feature>
<name>A0ABC8AKA4_9NOCA</name>
<feature type="compositionally biased region" description="Polar residues" evidence="1">
    <location>
        <begin position="1"/>
        <end position="11"/>
    </location>
</feature>
<dbReference type="InterPro" id="IPR022409">
    <property type="entry name" value="PKD/Chitinase_dom"/>
</dbReference>
<proteinExistence type="predicted"/>
<sequence length="612" mass="65040">MLHPNSRTPLRNTPLRRNLGPRHLTARTRLVTATNAEKCESRVQVERTKFGHFGAPRGPRADRFRSMSAVRLRNSQIVDSQEEHVKLWRSRQCRAALLPTLAGALAVAGAVAEAQADTANDLLPLIIDVSTPHDGPCNGPLHGTTAVYFPPGVPGHAEVEWRILGGGQPIRSGITVVQNDVMTVGFDIRRDELPSDGLLRVDARARVPGGDVSGYGKPWNFRVNRECRPLHVVSVGDSVLWGQNLDRDRTFADLFAETLGTRTGRTAQLHDYTVSGAALDAPALHPSCPTGDDATPDVFCQLEQAAADATANGYRIDLVLIDGCLNDLDPFFGIPVGVTPGTQDLTAAVRRECGGVGAESVNPAATVPYFSGAKLGYGGRGMSDAVRAAHALPGAPKVLMGDYFHGYDAGRVPQGLTQRWSEFVRLSAESVRQAADEANTAAGEVFATAADGLFTQDAVPTGDRRPAMSPLGDEATALRQLACSQPGELPQCLTVPAAARPDLDGARKYAEAFLLNPHIGEWFGGGGPFGDGFTASRTTTHAGTPVAFDAAAAGGAIRQYDWYFGDGSHETTTGGATSHAYNDRGPNLPRLVVTDMTGHRSLFELGHPITVG</sequence>
<reference evidence="3 4" key="1">
    <citation type="submission" date="2016-10" db="EMBL/GenBank/DDBJ databases">
        <title>Genome sequence of Nocardia seriolae strain EM150506, isolated from Anguila japonica.</title>
        <authorList>
            <person name="Han H.-J."/>
        </authorList>
    </citation>
    <scope>NUCLEOTIDE SEQUENCE [LARGE SCALE GENOMIC DNA]</scope>
    <source>
        <strain evidence="3 4">EM150506</strain>
    </source>
</reference>
<dbReference type="InterPro" id="IPR000601">
    <property type="entry name" value="PKD_dom"/>
</dbReference>
<dbReference type="EMBL" id="CP017839">
    <property type="protein sequence ID" value="APA94519.1"/>
    <property type="molecule type" value="Genomic_DNA"/>
</dbReference>
<dbReference type="Pfam" id="PF18911">
    <property type="entry name" value="PKD_4"/>
    <property type="match status" value="1"/>
</dbReference>
<gene>
    <name evidence="3" type="ORF">NS506_00437</name>
</gene>
<dbReference type="SUPFAM" id="SSF49299">
    <property type="entry name" value="PKD domain"/>
    <property type="match status" value="1"/>
</dbReference>
<dbReference type="GO" id="GO:0005975">
    <property type="term" value="P:carbohydrate metabolic process"/>
    <property type="evidence" value="ECO:0007669"/>
    <property type="project" value="UniProtKB-ARBA"/>
</dbReference>
<dbReference type="KEGG" id="nsr:NS506_00437"/>
<dbReference type="Gene3D" id="2.60.40.10">
    <property type="entry name" value="Immunoglobulins"/>
    <property type="match status" value="1"/>
</dbReference>
<feature type="region of interest" description="Disordered" evidence="1">
    <location>
        <begin position="1"/>
        <end position="21"/>
    </location>
</feature>
<dbReference type="AlphaFoldDB" id="A0ABC8AKA4"/>
<dbReference type="PROSITE" id="PS50093">
    <property type="entry name" value="PKD"/>
    <property type="match status" value="1"/>
</dbReference>
<evidence type="ECO:0000313" key="4">
    <source>
        <dbReference type="Proteomes" id="UP000180166"/>
    </source>
</evidence>
<organism evidence="3 4">
    <name type="scientific">Nocardia seriolae</name>
    <dbReference type="NCBI Taxonomy" id="37332"/>
    <lineage>
        <taxon>Bacteria</taxon>
        <taxon>Bacillati</taxon>
        <taxon>Actinomycetota</taxon>
        <taxon>Actinomycetes</taxon>
        <taxon>Mycobacteriales</taxon>
        <taxon>Nocardiaceae</taxon>
        <taxon>Nocardia</taxon>
    </lineage>
</organism>
<accession>A0ABC8AKA4</accession>
<dbReference type="InterPro" id="IPR013783">
    <property type="entry name" value="Ig-like_fold"/>
</dbReference>
<dbReference type="CDD" id="cd00146">
    <property type="entry name" value="PKD"/>
    <property type="match status" value="1"/>
</dbReference>
<dbReference type="SMART" id="SM00089">
    <property type="entry name" value="PKD"/>
    <property type="match status" value="1"/>
</dbReference>